<keyword evidence="5" id="KW-1185">Reference proteome</keyword>
<feature type="transmembrane region" description="Helical" evidence="3">
    <location>
        <begin position="109"/>
        <end position="133"/>
    </location>
</feature>
<dbReference type="RefSeq" id="WP_132028609.1">
    <property type="nucleotide sequence ID" value="NZ_CP068564.1"/>
</dbReference>
<dbReference type="PANTHER" id="PTHR34295:SF1">
    <property type="entry name" value="BIOTIN TRANSPORTER BIOY"/>
    <property type="match status" value="1"/>
</dbReference>
<dbReference type="EMBL" id="SMAE01000010">
    <property type="protein sequence ID" value="TCS87604.1"/>
    <property type="molecule type" value="Genomic_DNA"/>
</dbReference>
<dbReference type="InterPro" id="IPR003784">
    <property type="entry name" value="BioY"/>
</dbReference>
<reference evidence="4 5" key="1">
    <citation type="submission" date="2019-03" db="EMBL/GenBank/DDBJ databases">
        <title>Genomic Encyclopedia of Type Strains, Phase IV (KMG-IV): sequencing the most valuable type-strain genomes for metagenomic binning, comparative biology and taxonomic classification.</title>
        <authorList>
            <person name="Goeker M."/>
        </authorList>
    </citation>
    <scope>NUCLEOTIDE SEQUENCE [LARGE SCALE GENOMIC DNA]</scope>
    <source>
        <strain evidence="4 5">DSM 26752</strain>
    </source>
</reference>
<dbReference type="Proteomes" id="UP000294567">
    <property type="component" value="Unassembled WGS sequence"/>
</dbReference>
<evidence type="ECO:0000313" key="4">
    <source>
        <dbReference type="EMBL" id="TCS87604.1"/>
    </source>
</evidence>
<keyword evidence="2 3" id="KW-0472">Membrane</keyword>
<evidence type="ECO:0000256" key="1">
    <source>
        <dbReference type="ARBA" id="ARBA00010692"/>
    </source>
</evidence>
<sequence>MKISVKEMVLTSLFTALTAIGAFLSIPVGSVPITLQSLFVVLSGLLLGPKLGALSQLIYVLLGLSGVRIFAGFSGGPQTVFTPSFGFLIGFIFAAFIVGQIVHSGDNISFVRIFVASLIGTFIIYLFGVPYMYMIINHVMGKSISFATALKTGCIIFLPGDTLKAIVSSLVASKVLQRIKLVNE</sequence>
<feature type="transmembrane region" description="Helical" evidence="3">
    <location>
        <begin position="85"/>
        <end position="103"/>
    </location>
</feature>
<dbReference type="OrthoDB" id="9803495at2"/>
<protein>
    <recommendedName>
        <fullName evidence="2">Biotin transporter</fullName>
    </recommendedName>
</protein>
<comment type="caution">
    <text evidence="4">The sequence shown here is derived from an EMBL/GenBank/DDBJ whole genome shotgun (WGS) entry which is preliminary data.</text>
</comment>
<accession>A0A4R3KRH8</accession>
<gene>
    <name evidence="4" type="ORF">EDD65_11038</name>
</gene>
<dbReference type="PIRSF" id="PIRSF016661">
    <property type="entry name" value="BioY"/>
    <property type="match status" value="1"/>
</dbReference>
<evidence type="ECO:0000313" key="5">
    <source>
        <dbReference type="Proteomes" id="UP000294567"/>
    </source>
</evidence>
<feature type="transmembrane region" description="Helical" evidence="3">
    <location>
        <begin position="54"/>
        <end position="73"/>
    </location>
</feature>
<organism evidence="4 5">
    <name type="scientific">Keratinibaculum paraultunense</name>
    <dbReference type="NCBI Taxonomy" id="1278232"/>
    <lineage>
        <taxon>Bacteria</taxon>
        <taxon>Bacillati</taxon>
        <taxon>Bacillota</taxon>
        <taxon>Tissierellia</taxon>
        <taxon>Tissierellales</taxon>
        <taxon>Tepidimicrobiaceae</taxon>
        <taxon>Keratinibaculum</taxon>
    </lineage>
</organism>
<dbReference type="AlphaFoldDB" id="A0A4R3KRH8"/>
<evidence type="ECO:0000256" key="2">
    <source>
        <dbReference type="PIRNR" id="PIRNR016661"/>
    </source>
</evidence>
<comment type="similarity">
    <text evidence="1 2">Belongs to the BioY family.</text>
</comment>
<evidence type="ECO:0000256" key="3">
    <source>
        <dbReference type="SAM" id="Phobius"/>
    </source>
</evidence>
<comment type="subcellular location">
    <subcellularLocation>
        <location evidence="2">Cell membrane</location>
        <topology evidence="2">Multi-pass membrane protein</topology>
    </subcellularLocation>
</comment>
<dbReference type="Pfam" id="PF02632">
    <property type="entry name" value="BioY"/>
    <property type="match status" value="1"/>
</dbReference>
<keyword evidence="2" id="KW-1003">Cell membrane</keyword>
<dbReference type="GO" id="GO:0015225">
    <property type="term" value="F:biotin transmembrane transporter activity"/>
    <property type="evidence" value="ECO:0007669"/>
    <property type="project" value="UniProtKB-UniRule"/>
</dbReference>
<keyword evidence="3" id="KW-0812">Transmembrane</keyword>
<name>A0A4R3KRH8_9FIRM</name>
<dbReference type="Gene3D" id="1.10.1760.20">
    <property type="match status" value="1"/>
</dbReference>
<keyword evidence="3" id="KW-1133">Transmembrane helix</keyword>
<dbReference type="GO" id="GO:0005886">
    <property type="term" value="C:plasma membrane"/>
    <property type="evidence" value="ECO:0007669"/>
    <property type="project" value="UniProtKB-SubCell"/>
</dbReference>
<keyword evidence="2" id="KW-0813">Transport</keyword>
<dbReference type="PANTHER" id="PTHR34295">
    <property type="entry name" value="BIOTIN TRANSPORTER BIOY"/>
    <property type="match status" value="1"/>
</dbReference>
<proteinExistence type="inferred from homology"/>